<dbReference type="AlphaFoldDB" id="A0A813PAD9"/>
<dbReference type="GO" id="GO:0005737">
    <property type="term" value="C:cytoplasm"/>
    <property type="evidence" value="ECO:0007669"/>
    <property type="project" value="TreeGrafter"/>
</dbReference>
<dbReference type="PANTHER" id="PTHR12837">
    <property type="entry name" value="POLY ADP-RIBOSE GLYCOHYDROLASE"/>
    <property type="match status" value="1"/>
</dbReference>
<keyword evidence="3" id="KW-1185">Reference proteome</keyword>
<dbReference type="OrthoDB" id="1937899at2759"/>
<gene>
    <name evidence="2" type="ORF">QVE165_LOCUS1557</name>
</gene>
<feature type="domain" description="PARG catalytic Macro" evidence="1">
    <location>
        <begin position="219"/>
        <end position="344"/>
    </location>
</feature>
<proteinExistence type="predicted"/>
<name>A0A813PAD9_9BILA</name>
<dbReference type="Proteomes" id="UP000663832">
    <property type="component" value="Unassembled WGS sequence"/>
</dbReference>
<dbReference type="GO" id="GO:0005975">
    <property type="term" value="P:carbohydrate metabolic process"/>
    <property type="evidence" value="ECO:0007669"/>
    <property type="project" value="InterPro"/>
</dbReference>
<reference evidence="2" key="1">
    <citation type="submission" date="2021-02" db="EMBL/GenBank/DDBJ databases">
        <authorList>
            <person name="Nowell W R."/>
        </authorList>
    </citation>
    <scope>NUCLEOTIDE SEQUENCE</scope>
</reference>
<dbReference type="GO" id="GO:0004649">
    <property type="term" value="F:poly(ADP-ribose) glycohydrolase activity"/>
    <property type="evidence" value="ECO:0007669"/>
    <property type="project" value="InterPro"/>
</dbReference>
<evidence type="ECO:0000313" key="2">
    <source>
        <dbReference type="EMBL" id="CAF0752231.1"/>
    </source>
</evidence>
<dbReference type="PANTHER" id="PTHR12837:SF0">
    <property type="entry name" value="POLY(ADP-RIBOSE) GLYCOHYDROLASE"/>
    <property type="match status" value="1"/>
</dbReference>
<evidence type="ECO:0000313" key="3">
    <source>
        <dbReference type="Proteomes" id="UP000663832"/>
    </source>
</evidence>
<protein>
    <recommendedName>
        <fullName evidence="1">PARG catalytic Macro domain-containing protein</fullName>
    </recommendedName>
</protein>
<organism evidence="2 3">
    <name type="scientific">Adineta steineri</name>
    <dbReference type="NCBI Taxonomy" id="433720"/>
    <lineage>
        <taxon>Eukaryota</taxon>
        <taxon>Metazoa</taxon>
        <taxon>Spiralia</taxon>
        <taxon>Gnathifera</taxon>
        <taxon>Rotifera</taxon>
        <taxon>Eurotatoria</taxon>
        <taxon>Bdelloidea</taxon>
        <taxon>Adinetida</taxon>
        <taxon>Adinetidae</taxon>
        <taxon>Adineta</taxon>
    </lineage>
</organism>
<accession>A0A813PAD9</accession>
<dbReference type="InterPro" id="IPR046372">
    <property type="entry name" value="PARG_cat_C"/>
</dbReference>
<dbReference type="EMBL" id="CAJNOM010000005">
    <property type="protein sequence ID" value="CAF0752231.1"/>
    <property type="molecule type" value="Genomic_DNA"/>
</dbReference>
<dbReference type="GO" id="GO:0005634">
    <property type="term" value="C:nucleus"/>
    <property type="evidence" value="ECO:0007669"/>
    <property type="project" value="TreeGrafter"/>
</dbReference>
<dbReference type="InterPro" id="IPR007724">
    <property type="entry name" value="Poly_GlycHdrlase"/>
</dbReference>
<dbReference type="Pfam" id="PF05028">
    <property type="entry name" value="PARG_cat_C"/>
    <property type="match status" value="1"/>
</dbReference>
<evidence type="ECO:0000259" key="1">
    <source>
        <dbReference type="Pfam" id="PF05028"/>
    </source>
</evidence>
<comment type="caution">
    <text evidence="2">The sequence shown here is derived from an EMBL/GenBank/DDBJ whole genome shotgun (WGS) entry which is preliminary data.</text>
</comment>
<dbReference type="GO" id="GO:0006282">
    <property type="term" value="P:regulation of DNA repair"/>
    <property type="evidence" value="ECO:0007669"/>
    <property type="project" value="InterPro"/>
</dbReference>
<dbReference type="GO" id="GO:1990966">
    <property type="term" value="P:ATP generation from poly-ADP-D-ribose"/>
    <property type="evidence" value="ECO:0007669"/>
    <property type="project" value="TreeGrafter"/>
</dbReference>
<dbReference type="GO" id="GO:0009225">
    <property type="term" value="P:nucleotide-sugar metabolic process"/>
    <property type="evidence" value="ECO:0007669"/>
    <property type="project" value="TreeGrafter"/>
</dbReference>
<sequence length="384" mass="44004">MATRSHSRFTDDVFCTPVPTAAEINIKTVDTLRDEIFFSSNSNEQFRAGLHTAEEIKSRELYEKYPPNFKHENKIFIFDLLNKEHKYSPSEHKSILITRWKPFVPFIETTNSIQTKVSYHKDVFNYEPIGDKETTVEWYLNFANNDLFGYYGGRLLAQDELQVLECIELAALREYLVQTTNTVGSHTVGSSADNSKSVPTPILISNVERVIDLNTKHIYGNAFADANKKQLTEAFRAVHPPQLVNLIAIEAPSHGEGPYTYDQIHFILSTSYTGFKAAQILANKTHSMNNHQSSSKTLRTIIHTGWWGCGAYGNNRQMMLITQMLAAQWAQIDEIIFHTQTDEHQDDIKQADNIFKKLIKVKKVEEVIDEIVKLNLRWEKSNNT</sequence>